<feature type="compositionally biased region" description="Pro residues" evidence="1">
    <location>
        <begin position="84"/>
        <end position="107"/>
    </location>
</feature>
<comment type="caution">
    <text evidence="4">The sequence shown here is derived from an EMBL/GenBank/DDBJ whole genome shotgun (WGS) entry which is preliminary data.</text>
</comment>
<dbReference type="Proteomes" id="UP000589292">
    <property type="component" value="Unassembled WGS sequence"/>
</dbReference>
<feature type="compositionally biased region" description="Pro residues" evidence="1">
    <location>
        <begin position="54"/>
        <end position="65"/>
    </location>
</feature>
<name>A0A7V8RD42_9SPHN</name>
<feature type="compositionally biased region" description="Low complexity" evidence="1">
    <location>
        <begin position="66"/>
        <end position="79"/>
    </location>
</feature>
<evidence type="ECO:0000313" key="5">
    <source>
        <dbReference type="Proteomes" id="UP000589292"/>
    </source>
</evidence>
<feature type="compositionally biased region" description="Pro residues" evidence="1">
    <location>
        <begin position="118"/>
        <end position="128"/>
    </location>
</feature>
<proteinExistence type="predicted"/>
<dbReference type="NCBIfam" id="TIGR02098">
    <property type="entry name" value="MJ0042_CXXC"/>
    <property type="match status" value="1"/>
</dbReference>
<evidence type="ECO:0000313" key="4">
    <source>
        <dbReference type="EMBL" id="MBA1374025.1"/>
    </source>
</evidence>
<evidence type="ECO:0000256" key="1">
    <source>
        <dbReference type="SAM" id="MobiDB-lite"/>
    </source>
</evidence>
<feature type="region of interest" description="Disordered" evidence="1">
    <location>
        <begin position="42"/>
        <end position="128"/>
    </location>
</feature>
<protein>
    <submittedName>
        <fullName evidence="4">Thioredoxin</fullName>
    </submittedName>
</protein>
<reference evidence="4 5" key="1">
    <citation type="journal article" date="1994" name="Int. J. Syst. Bacteriol.">
        <title>Phylogenetic positions of novel aerobic, bacteriochlorophyll a-containing bacteria and description of Roseococcus thiosulfatophilus gen. nov., sp. nov., Erythromicrobium ramosum gen. nov., sp. nov., and Erythrobacter litoralis sp. nov.</title>
        <authorList>
            <person name="Yurkov V."/>
            <person name="Stackebrandt E."/>
            <person name="Holmes A."/>
            <person name="Fuerst J.A."/>
            <person name="Hugenholtz P."/>
            <person name="Golecki J."/>
            <person name="Gad'on N."/>
            <person name="Gorlenko V.M."/>
            <person name="Kompantseva E.I."/>
            <person name="Drews G."/>
        </authorList>
    </citation>
    <scope>NUCLEOTIDE SEQUENCE [LARGE SCALE GENOMIC DNA]</scope>
    <source>
        <strain evidence="4 5">KR-99</strain>
    </source>
</reference>
<organism evidence="4 5">
    <name type="scientific">Sphingomonas ursincola</name>
    <dbReference type="NCBI Taxonomy" id="56361"/>
    <lineage>
        <taxon>Bacteria</taxon>
        <taxon>Pseudomonadati</taxon>
        <taxon>Pseudomonadota</taxon>
        <taxon>Alphaproteobacteria</taxon>
        <taxon>Sphingomonadales</taxon>
        <taxon>Sphingomonadaceae</taxon>
        <taxon>Sphingomonas</taxon>
    </lineage>
</organism>
<sequence>MIIACPACNTRYAVPDSAIGIDGRSVRCAKCGHSWFQHGPDIPAPESVADPAVQPAPTPTPPPVAEPAAPAASAAAPVESEPRPAAPVPAPPPAASPEPPMVAPVPVEPESAREPEPELPPLPRPVPPVDRPIVASYADDALADRPSSFSHEPPFRPRRNPAKLWMIGAVAFALLASGAAVAIQTFGLPGFIADYSLPFAEVEPDLVIDFPPKKQERRTLPNGTEYFSASGTIRNLSQRAQNVPPMLVVLRDAQDRVVFNWIINPPVEKLEPGQSADFRQAMVDVPRSATSAEIAWAKRN</sequence>
<gene>
    <name evidence="4" type="ORF">FG486_06720</name>
</gene>
<evidence type="ECO:0000256" key="2">
    <source>
        <dbReference type="SAM" id="Phobius"/>
    </source>
</evidence>
<dbReference type="NCBIfam" id="NF038353">
    <property type="entry name" value="FxLYD_dom"/>
    <property type="match status" value="1"/>
</dbReference>
<feature type="transmembrane region" description="Helical" evidence="2">
    <location>
        <begin position="164"/>
        <end position="183"/>
    </location>
</feature>
<accession>A0A7V8RD42</accession>
<keyword evidence="2" id="KW-0472">Membrane</keyword>
<dbReference type="AlphaFoldDB" id="A0A7V8RD42"/>
<evidence type="ECO:0000259" key="3">
    <source>
        <dbReference type="Pfam" id="PF13717"/>
    </source>
</evidence>
<dbReference type="EMBL" id="VDES01000002">
    <property type="protein sequence ID" value="MBA1374025.1"/>
    <property type="molecule type" value="Genomic_DNA"/>
</dbReference>
<keyword evidence="5" id="KW-1185">Reference proteome</keyword>
<dbReference type="PRINTS" id="PR01218">
    <property type="entry name" value="PSTLEXTENSIN"/>
</dbReference>
<feature type="domain" description="Zinc finger/thioredoxin putative" evidence="3">
    <location>
        <begin position="1"/>
        <end position="36"/>
    </location>
</feature>
<dbReference type="InterPro" id="IPR003882">
    <property type="entry name" value="Pistil_extensin"/>
</dbReference>
<keyword evidence="2" id="KW-0812">Transmembrane</keyword>
<keyword evidence="2" id="KW-1133">Transmembrane helix</keyword>
<dbReference type="RefSeq" id="WP_181267013.1">
    <property type="nucleotide sequence ID" value="NZ_BAAAGB010000001.1"/>
</dbReference>
<dbReference type="Pfam" id="PF13717">
    <property type="entry name" value="Zn_ribbon_4"/>
    <property type="match status" value="1"/>
</dbReference>
<dbReference type="InterPro" id="IPR047676">
    <property type="entry name" value="FxLYD_dom"/>
</dbReference>
<dbReference type="InterPro" id="IPR011723">
    <property type="entry name" value="Znf/thioredoxin_put"/>
</dbReference>